<accession>A0A1H6JP36</accession>
<dbReference type="OrthoDB" id="9884201at2"/>
<sequence>MIKLIFRTLPILFFLIGCSSIPEYIGTKSTNNAVLQGTVTPNIFSALANNSLTTVVVNGGFANKFYLTPGEHFVKVHSQSLSIFSPLSAKHEMFITLEAGKKYKITSTSSITTSTVSFYLFDVTGEKEKLLMKETVRGYL</sequence>
<dbReference type="AlphaFoldDB" id="A0A1H6JP36"/>
<gene>
    <name evidence="1" type="ORF">BAZSYMA_ACONTIG00005_0</name>
</gene>
<reference evidence="2" key="1">
    <citation type="submission" date="2016-06" db="EMBL/GenBank/DDBJ databases">
        <authorList>
            <person name="Petersen J."/>
            <person name="Sayavedra L."/>
        </authorList>
    </citation>
    <scope>NUCLEOTIDE SEQUENCE [LARGE SCALE GENOMIC DNA]</scope>
    <source>
        <strain evidence="2">BazSymA</strain>
    </source>
</reference>
<dbReference type="PROSITE" id="PS51257">
    <property type="entry name" value="PROKAR_LIPOPROTEIN"/>
    <property type="match status" value="1"/>
</dbReference>
<evidence type="ECO:0000313" key="1">
    <source>
        <dbReference type="EMBL" id="SEH64186.1"/>
    </source>
</evidence>
<protein>
    <recommendedName>
        <fullName evidence="3">Lipoprotein</fullName>
    </recommendedName>
</protein>
<dbReference type="EMBL" id="CDSC02000070">
    <property type="protein sequence ID" value="SEH64186.1"/>
    <property type="molecule type" value="Genomic_DNA"/>
</dbReference>
<name>A0A1H6JP36_9GAMM</name>
<evidence type="ECO:0000313" key="2">
    <source>
        <dbReference type="Proteomes" id="UP000198988"/>
    </source>
</evidence>
<proteinExistence type="predicted"/>
<evidence type="ECO:0008006" key="3">
    <source>
        <dbReference type="Google" id="ProtNLM"/>
    </source>
</evidence>
<organism evidence="1 2">
    <name type="scientific">Bathymodiolus azoricus thioautotrophic gill symbiont</name>
    <dbReference type="NCBI Taxonomy" id="235205"/>
    <lineage>
        <taxon>Bacteria</taxon>
        <taxon>Pseudomonadati</taxon>
        <taxon>Pseudomonadota</taxon>
        <taxon>Gammaproteobacteria</taxon>
        <taxon>sulfur-oxidizing symbionts</taxon>
    </lineage>
</organism>
<dbReference type="RefSeq" id="WP_090714814.1">
    <property type="nucleotide sequence ID" value="NZ_CAESAP020000119.1"/>
</dbReference>
<dbReference type="Proteomes" id="UP000198988">
    <property type="component" value="Unassembled WGS sequence"/>
</dbReference>